<dbReference type="Proteomes" id="UP000243542">
    <property type="component" value="Unassembled WGS sequence"/>
</dbReference>
<evidence type="ECO:0000313" key="3">
    <source>
        <dbReference type="Proteomes" id="UP000243542"/>
    </source>
</evidence>
<dbReference type="EMBL" id="PDJK01000001">
    <property type="protein sequence ID" value="PFG56961.1"/>
    <property type="molecule type" value="Genomic_DNA"/>
</dbReference>
<accession>A0A2A9G230</accession>
<sequence length="33" mass="3462">MAVPGMRHGHMDALCTDERNPTVFSGDKGNGCG</sequence>
<reference evidence="2 3" key="1">
    <citation type="submission" date="2017-10" db="EMBL/GenBank/DDBJ databases">
        <title>Sequencing the genomes of 1000 actinobacteria strains.</title>
        <authorList>
            <person name="Klenk H.-P."/>
        </authorList>
    </citation>
    <scope>NUCLEOTIDE SEQUENCE [LARGE SCALE GENOMIC DNA]</scope>
    <source>
        <strain evidence="2 3">DSM 46092</strain>
    </source>
</reference>
<name>A0A2A9G230_9PSEU</name>
<evidence type="ECO:0000313" key="2">
    <source>
        <dbReference type="EMBL" id="PFG56961.1"/>
    </source>
</evidence>
<evidence type="ECO:0000256" key="1">
    <source>
        <dbReference type="SAM" id="MobiDB-lite"/>
    </source>
</evidence>
<dbReference type="AlphaFoldDB" id="A0A2A9G230"/>
<organism evidence="2 3">
    <name type="scientific">Amycolatopsis sulphurea</name>
    <dbReference type="NCBI Taxonomy" id="76022"/>
    <lineage>
        <taxon>Bacteria</taxon>
        <taxon>Bacillati</taxon>
        <taxon>Actinomycetota</taxon>
        <taxon>Actinomycetes</taxon>
        <taxon>Pseudonocardiales</taxon>
        <taxon>Pseudonocardiaceae</taxon>
        <taxon>Amycolatopsis</taxon>
    </lineage>
</organism>
<proteinExistence type="predicted"/>
<keyword evidence="3" id="KW-1185">Reference proteome</keyword>
<feature type="region of interest" description="Disordered" evidence="1">
    <location>
        <begin position="1"/>
        <end position="33"/>
    </location>
</feature>
<protein>
    <submittedName>
        <fullName evidence="2">Uncharacterized protein</fullName>
    </submittedName>
</protein>
<comment type="caution">
    <text evidence="2">The sequence shown here is derived from an EMBL/GenBank/DDBJ whole genome shotgun (WGS) entry which is preliminary data.</text>
</comment>
<gene>
    <name evidence="2" type="ORF">ATK36_0501</name>
</gene>